<dbReference type="Proteomes" id="UP001239111">
    <property type="component" value="Chromosome 2"/>
</dbReference>
<organism evidence="1 2">
    <name type="scientific">Eretmocerus hayati</name>
    <dbReference type="NCBI Taxonomy" id="131215"/>
    <lineage>
        <taxon>Eukaryota</taxon>
        <taxon>Metazoa</taxon>
        <taxon>Ecdysozoa</taxon>
        <taxon>Arthropoda</taxon>
        <taxon>Hexapoda</taxon>
        <taxon>Insecta</taxon>
        <taxon>Pterygota</taxon>
        <taxon>Neoptera</taxon>
        <taxon>Endopterygota</taxon>
        <taxon>Hymenoptera</taxon>
        <taxon>Apocrita</taxon>
        <taxon>Proctotrupomorpha</taxon>
        <taxon>Chalcidoidea</taxon>
        <taxon>Aphelinidae</taxon>
        <taxon>Aphelininae</taxon>
        <taxon>Eretmocerus</taxon>
    </lineage>
</organism>
<evidence type="ECO:0000313" key="1">
    <source>
        <dbReference type="EMBL" id="KAJ8674989.1"/>
    </source>
</evidence>
<evidence type="ECO:0000313" key="2">
    <source>
        <dbReference type="Proteomes" id="UP001239111"/>
    </source>
</evidence>
<accession>A0ACC2NXG8</accession>
<reference evidence="1" key="1">
    <citation type="submission" date="2023-04" db="EMBL/GenBank/DDBJ databases">
        <title>A chromosome-level genome assembly of the parasitoid wasp Eretmocerus hayati.</title>
        <authorList>
            <person name="Zhong Y."/>
            <person name="Liu S."/>
            <person name="Liu Y."/>
        </authorList>
    </citation>
    <scope>NUCLEOTIDE SEQUENCE</scope>
    <source>
        <strain evidence="1">ZJU_SS_LIU_2023</strain>
    </source>
</reference>
<proteinExistence type="predicted"/>
<name>A0ACC2NXG8_9HYME</name>
<sequence>MFRDANEPDDGIDIRLGPRSSGRRDSTNSQNNGFQAANLRDNSKDESDGRKDVAAEPRANSAERKLNCNGRKHNQTTCNGKTAAASRRRLPPEVGEFHSFNNFGFYTWEWIASS</sequence>
<gene>
    <name evidence="1" type="ORF">QAD02_010775</name>
</gene>
<keyword evidence="2" id="KW-1185">Reference proteome</keyword>
<comment type="caution">
    <text evidence="1">The sequence shown here is derived from an EMBL/GenBank/DDBJ whole genome shotgun (WGS) entry which is preliminary data.</text>
</comment>
<protein>
    <submittedName>
        <fullName evidence="1">Uncharacterized protein</fullName>
    </submittedName>
</protein>
<dbReference type="EMBL" id="CM056742">
    <property type="protein sequence ID" value="KAJ8674989.1"/>
    <property type="molecule type" value="Genomic_DNA"/>
</dbReference>